<dbReference type="SUPFAM" id="SSF56059">
    <property type="entry name" value="Glutathione synthetase ATP-binding domain-like"/>
    <property type="match status" value="1"/>
</dbReference>
<dbReference type="EMBL" id="CP134500">
    <property type="protein sequence ID" value="WNF31050.1"/>
    <property type="molecule type" value="Genomic_DNA"/>
</dbReference>
<sequence length="429" mass="46142">MTTREHPRLIFGNFVNELMVATPTARHAKALVAVSPRKIWLTQPGDVVVLPTAASEPLWEYACGLLGFARSEVTCVAAPSEDLITLTDAVRKAGLTEHLRSLAEATPGLRFQPFALDRPALDMAAELGLPVDEYDDGKPPETALEAVYRINTKPGFRDVAAQLGIQVAAGRVAADRDELVTAAWETVTSYGGAVVKPVRGSNGYGVRFLSTEDLPGLEALVDSYLSEVSDQPRGWVVEQRLDLARVVTVEMEVTDAGPQVLHVGEMRTPNGSFSGQVTPLEETSPAVDRLTADGLALGRHLDQLGYRGPFDIDGGITGDGQLYATESNLRRTGATYLDLLVRRFLGTEGAARAVWLADSRLGGVTPDFATGLGLVREAGLAFEPGATEGVVLTADTLAFDAKWRYLVMGTSHRQVEEIEKHLADVLRLA</sequence>
<keyword evidence="3" id="KW-0436">Ligase</keyword>
<dbReference type="InterPro" id="IPR011761">
    <property type="entry name" value="ATP-grasp"/>
</dbReference>
<evidence type="ECO:0000313" key="3">
    <source>
        <dbReference type="EMBL" id="WNF31050.1"/>
    </source>
</evidence>
<gene>
    <name evidence="3" type="ORF">RI138_31795</name>
</gene>
<reference evidence="3 4" key="1">
    <citation type="submission" date="2023-09" db="EMBL/GenBank/DDBJ databases">
        <title>Genome completion map analysis of the actinomycetes C11-1.</title>
        <authorList>
            <person name="Qin P."/>
            <person name="Guan P."/>
        </authorList>
    </citation>
    <scope>NUCLEOTIDE SEQUENCE [LARGE SCALE GENOMIC DNA]</scope>
    <source>
        <strain evidence="3 4">C11-1</strain>
    </source>
</reference>
<dbReference type="Pfam" id="PF18105">
    <property type="entry name" value="PGM1_C"/>
    <property type="match status" value="1"/>
</dbReference>
<dbReference type="InterPro" id="IPR040754">
    <property type="entry name" value="PreAtp-grasp"/>
</dbReference>
<name>A0ABY9W5E5_9ACTN</name>
<evidence type="ECO:0000259" key="2">
    <source>
        <dbReference type="PROSITE" id="PS50975"/>
    </source>
</evidence>
<dbReference type="PROSITE" id="PS50975">
    <property type="entry name" value="ATP_GRASP"/>
    <property type="match status" value="1"/>
</dbReference>
<organism evidence="3 4">
    <name type="scientific">Streptomyces durocortorensis</name>
    <dbReference type="NCBI Taxonomy" id="2811104"/>
    <lineage>
        <taxon>Bacteria</taxon>
        <taxon>Bacillati</taxon>
        <taxon>Actinomycetota</taxon>
        <taxon>Actinomycetes</taxon>
        <taxon>Kitasatosporales</taxon>
        <taxon>Streptomycetaceae</taxon>
        <taxon>Streptomyces</taxon>
    </lineage>
</organism>
<dbReference type="Pfam" id="PF18604">
    <property type="entry name" value="PreAtp-grasp"/>
    <property type="match status" value="1"/>
</dbReference>
<protein>
    <submittedName>
        <fullName evidence="3">Peptide ligase PGM1-related protein</fullName>
    </submittedName>
</protein>
<evidence type="ECO:0000313" key="4">
    <source>
        <dbReference type="Proteomes" id="UP001303236"/>
    </source>
</evidence>
<dbReference type="Gene3D" id="3.30.470.20">
    <property type="entry name" value="ATP-grasp fold, B domain"/>
    <property type="match status" value="1"/>
</dbReference>
<dbReference type="InterPro" id="IPR041356">
    <property type="entry name" value="PGM1_C"/>
</dbReference>
<proteinExistence type="predicted"/>
<keyword evidence="4" id="KW-1185">Reference proteome</keyword>
<accession>A0ABY9W5E5</accession>
<keyword evidence="1" id="KW-0067">ATP-binding</keyword>
<dbReference type="Proteomes" id="UP001303236">
    <property type="component" value="Chromosome"/>
</dbReference>
<feature type="domain" description="ATP-grasp" evidence="2">
    <location>
        <begin position="157"/>
        <end position="358"/>
    </location>
</feature>
<evidence type="ECO:0000256" key="1">
    <source>
        <dbReference type="PROSITE-ProRule" id="PRU00409"/>
    </source>
</evidence>
<dbReference type="GO" id="GO:0016874">
    <property type="term" value="F:ligase activity"/>
    <property type="evidence" value="ECO:0007669"/>
    <property type="project" value="UniProtKB-KW"/>
</dbReference>
<keyword evidence="1" id="KW-0547">Nucleotide-binding</keyword>